<accession>S7Z4Q0</accession>
<protein>
    <submittedName>
        <fullName evidence="1">Uncharacterized protein</fullName>
    </submittedName>
</protein>
<organism evidence="1 2">
    <name type="scientific">Penicillium oxalicum (strain 114-2 / CGMCC 5302)</name>
    <name type="common">Penicillium decumbens</name>
    <dbReference type="NCBI Taxonomy" id="933388"/>
    <lineage>
        <taxon>Eukaryota</taxon>
        <taxon>Fungi</taxon>
        <taxon>Dikarya</taxon>
        <taxon>Ascomycota</taxon>
        <taxon>Pezizomycotina</taxon>
        <taxon>Eurotiomycetes</taxon>
        <taxon>Eurotiomycetidae</taxon>
        <taxon>Eurotiales</taxon>
        <taxon>Aspergillaceae</taxon>
        <taxon>Penicillium</taxon>
    </lineage>
</organism>
<proteinExistence type="predicted"/>
<gene>
    <name evidence="1" type="ORF">PDE_00025</name>
</gene>
<evidence type="ECO:0000313" key="1">
    <source>
        <dbReference type="EMBL" id="EPS25094.1"/>
    </source>
</evidence>
<dbReference type="EMBL" id="KB644408">
    <property type="protein sequence ID" value="EPS25094.1"/>
    <property type="molecule type" value="Genomic_DNA"/>
</dbReference>
<name>S7Z4Q0_PENO1</name>
<dbReference type="Proteomes" id="UP000019376">
    <property type="component" value="Unassembled WGS sequence"/>
</dbReference>
<dbReference type="HOGENOM" id="CLU_2942526_0_0_1"/>
<evidence type="ECO:0000313" key="2">
    <source>
        <dbReference type="Proteomes" id="UP000019376"/>
    </source>
</evidence>
<dbReference type="AlphaFoldDB" id="S7Z4Q0"/>
<reference evidence="1 2" key="1">
    <citation type="journal article" date="2013" name="PLoS ONE">
        <title>Genomic and secretomic analyses reveal unique features of the lignocellulolytic enzyme system of Penicillium decumbens.</title>
        <authorList>
            <person name="Liu G."/>
            <person name="Zhang L."/>
            <person name="Wei X."/>
            <person name="Zou G."/>
            <person name="Qin Y."/>
            <person name="Ma L."/>
            <person name="Li J."/>
            <person name="Zheng H."/>
            <person name="Wang S."/>
            <person name="Wang C."/>
            <person name="Xun L."/>
            <person name="Zhao G.-P."/>
            <person name="Zhou Z."/>
            <person name="Qu Y."/>
        </authorList>
    </citation>
    <scope>NUCLEOTIDE SEQUENCE [LARGE SCALE GENOMIC DNA]</scope>
    <source>
        <strain evidence="2">114-2 / CGMCC 5302</strain>
    </source>
</reference>
<sequence length="60" mass="6316">MTICGAWLESPTYEADDVKTVVQHDVRTGAITSHSLTGIETTLHAESQMAVAASSTTTPP</sequence>
<keyword evidence="2" id="KW-1185">Reference proteome</keyword>